<dbReference type="STRING" id="3818.A0A444Y1Q9"/>
<dbReference type="SFLD" id="SFLDS00003">
    <property type="entry name" value="Haloacid_Dehalogenase"/>
    <property type="match status" value="1"/>
</dbReference>
<dbReference type="GO" id="GO:0005634">
    <property type="term" value="C:nucleus"/>
    <property type="evidence" value="ECO:0007669"/>
    <property type="project" value="TreeGrafter"/>
</dbReference>
<feature type="binding site" evidence="9">
    <location>
        <position position="289"/>
    </location>
    <ligand>
        <name>Mg(2+)</name>
        <dbReference type="ChEBI" id="CHEBI:18420"/>
    </ligand>
</feature>
<evidence type="ECO:0000256" key="2">
    <source>
        <dbReference type="ARBA" id="ARBA00013064"/>
    </source>
</evidence>
<evidence type="ECO:0000256" key="7">
    <source>
        <dbReference type="ARBA" id="ARBA00051722"/>
    </source>
</evidence>
<evidence type="ECO:0000256" key="6">
    <source>
        <dbReference type="ARBA" id="ARBA00022912"/>
    </source>
</evidence>
<dbReference type="GO" id="GO:0030154">
    <property type="term" value="P:cell differentiation"/>
    <property type="evidence" value="ECO:0007669"/>
    <property type="project" value="TreeGrafter"/>
</dbReference>
<accession>A0A444Y1Q9</accession>
<dbReference type="InterPro" id="IPR006545">
    <property type="entry name" value="EYA_dom"/>
</dbReference>
<feature type="binding site" evidence="9">
    <location>
        <position position="53"/>
    </location>
    <ligand>
        <name>Mg(2+)</name>
        <dbReference type="ChEBI" id="CHEBI:18420"/>
    </ligand>
</feature>
<dbReference type="EMBL" id="SDMP01000018">
    <property type="protein sequence ID" value="RYQ95875.1"/>
    <property type="molecule type" value="Genomic_DNA"/>
</dbReference>
<dbReference type="AlphaFoldDB" id="A0A444Y1Q9"/>
<evidence type="ECO:0000313" key="10">
    <source>
        <dbReference type="EMBL" id="RYQ95875.1"/>
    </source>
</evidence>
<dbReference type="SFLD" id="SFLDG01129">
    <property type="entry name" value="C1.5:_HAD__Beta-PGM__Phosphata"/>
    <property type="match status" value="1"/>
</dbReference>
<dbReference type="EC" id="3.1.3.48" evidence="2"/>
<comment type="similarity">
    <text evidence="1">Belongs to the HAD-like hydrolase superfamily. EYA family.</text>
</comment>
<dbReference type="GO" id="GO:0045739">
    <property type="term" value="P:positive regulation of DNA repair"/>
    <property type="evidence" value="ECO:0007669"/>
    <property type="project" value="TreeGrafter"/>
</dbReference>
<evidence type="ECO:0000256" key="3">
    <source>
        <dbReference type="ARBA" id="ARBA00022723"/>
    </source>
</evidence>
<dbReference type="GO" id="GO:0046872">
    <property type="term" value="F:metal ion binding"/>
    <property type="evidence" value="ECO:0007669"/>
    <property type="project" value="UniProtKB-KW"/>
</dbReference>
<keyword evidence="11" id="KW-1185">Reference proteome</keyword>
<keyword evidence="5 9" id="KW-0460">Magnesium</keyword>
<reference evidence="10 11" key="1">
    <citation type="submission" date="2019-01" db="EMBL/GenBank/DDBJ databases">
        <title>Sequencing of cultivated peanut Arachis hypogaea provides insights into genome evolution and oil improvement.</title>
        <authorList>
            <person name="Chen X."/>
        </authorList>
    </citation>
    <scope>NUCLEOTIDE SEQUENCE [LARGE SCALE GENOMIC DNA]</scope>
    <source>
        <strain evidence="11">cv. Fuhuasheng</strain>
        <tissue evidence="10">Leaves</tissue>
    </source>
</reference>
<dbReference type="Gene3D" id="3.40.50.12350">
    <property type="match status" value="1"/>
</dbReference>
<keyword evidence="4" id="KW-0378">Hydrolase</keyword>
<gene>
    <name evidence="10" type="ORF">Ahy_B08g091247</name>
</gene>
<dbReference type="InterPro" id="IPR028472">
    <property type="entry name" value="EYA"/>
</dbReference>
<dbReference type="InterPro" id="IPR036412">
    <property type="entry name" value="HAD-like_sf"/>
</dbReference>
<dbReference type="Proteomes" id="UP000289738">
    <property type="component" value="Chromosome B08"/>
</dbReference>
<feature type="binding site" evidence="9">
    <location>
        <position position="51"/>
    </location>
    <ligand>
        <name>Mg(2+)</name>
        <dbReference type="ChEBI" id="CHEBI:18420"/>
    </ligand>
</feature>
<protein>
    <recommendedName>
        <fullName evidence="2">protein-tyrosine-phosphatase</fullName>
        <ecNumber evidence="2">3.1.3.48</ecNumber>
    </recommendedName>
</protein>
<dbReference type="PANTHER" id="PTHR10190">
    <property type="entry name" value="EYES ABSENT"/>
    <property type="match status" value="1"/>
</dbReference>
<evidence type="ECO:0000256" key="5">
    <source>
        <dbReference type="ARBA" id="ARBA00022842"/>
    </source>
</evidence>
<dbReference type="PANTHER" id="PTHR10190:SF16">
    <property type="entry name" value="DEVELOPMENTAL PROTEIN EYES ABSENT"/>
    <property type="match status" value="1"/>
</dbReference>
<keyword evidence="6" id="KW-0904">Protein phosphatase</keyword>
<keyword evidence="3 9" id="KW-0479">Metal-binding</keyword>
<name>A0A444Y1Q9_ARAHY</name>
<dbReference type="NCBIfam" id="TIGR01658">
    <property type="entry name" value="EYA-cons_domain"/>
    <property type="match status" value="1"/>
</dbReference>
<organism evidence="10 11">
    <name type="scientific">Arachis hypogaea</name>
    <name type="common">Peanut</name>
    <dbReference type="NCBI Taxonomy" id="3818"/>
    <lineage>
        <taxon>Eukaryota</taxon>
        <taxon>Viridiplantae</taxon>
        <taxon>Streptophyta</taxon>
        <taxon>Embryophyta</taxon>
        <taxon>Tracheophyta</taxon>
        <taxon>Spermatophyta</taxon>
        <taxon>Magnoliopsida</taxon>
        <taxon>eudicotyledons</taxon>
        <taxon>Gunneridae</taxon>
        <taxon>Pentapetalae</taxon>
        <taxon>rosids</taxon>
        <taxon>fabids</taxon>
        <taxon>Fabales</taxon>
        <taxon>Fabaceae</taxon>
        <taxon>Papilionoideae</taxon>
        <taxon>50 kb inversion clade</taxon>
        <taxon>dalbergioids sensu lato</taxon>
        <taxon>Dalbergieae</taxon>
        <taxon>Pterocarpus clade</taxon>
        <taxon>Arachis</taxon>
    </lineage>
</organism>
<dbReference type="InterPro" id="IPR038102">
    <property type="entry name" value="EYA_dom_sf"/>
</dbReference>
<evidence type="ECO:0000256" key="1">
    <source>
        <dbReference type="ARBA" id="ARBA00010501"/>
    </source>
</evidence>
<evidence type="ECO:0000256" key="8">
    <source>
        <dbReference type="PIRSR" id="PIRSR628472-1"/>
    </source>
</evidence>
<dbReference type="FunFam" id="3.40.50.12350:FF:000003">
    <property type="entry name" value="Eyes absent homolog"/>
    <property type="match status" value="1"/>
</dbReference>
<sequence>MVHVQVGIKVKIYSKVPIAHTGMSSEAGMPKHETQGFSSSIPPKLDVYIWDMDETLILLNSLLKSSYAEGFNGLKDVQKGVEIGKMWENLILQLCDDYFFYEQIENLNYHTPFLDALAQYDDGRDLSNYDFNHDELSPPDDDANKRKLAYRHRVIAQNYLQGLHNILDHEAQKFWDELYDKTDEYTDRWLSSARTFLKECSGQNKDLVSSIAFSSVVPNTTNANHQHVNVLVTSGGLIPSLVKCLLFRLDGLIPHGNVYSSCVVGKTQCFRWIKERFNHPNVRFCVIGDGWEECQAAEIMRWPFIRIDLRPDKLHRFPGLSLTTVGHYFAVVYGSPDDENDAT</sequence>
<comment type="caution">
    <text evidence="10">The sequence shown here is derived from an EMBL/GenBank/DDBJ whole genome shotgun (WGS) entry which is preliminary data.</text>
</comment>
<comment type="cofactor">
    <cofactor evidence="9">
        <name>Mg(2+)</name>
        <dbReference type="ChEBI" id="CHEBI:18420"/>
    </cofactor>
    <text evidence="9">Binds 1 Mg(2+) ion per subunit.</text>
</comment>
<comment type="catalytic activity">
    <reaction evidence="7">
        <text>O-phospho-L-tyrosyl-[protein] + H2O = L-tyrosyl-[protein] + phosphate</text>
        <dbReference type="Rhea" id="RHEA:10684"/>
        <dbReference type="Rhea" id="RHEA-COMP:10136"/>
        <dbReference type="Rhea" id="RHEA-COMP:20101"/>
        <dbReference type="ChEBI" id="CHEBI:15377"/>
        <dbReference type="ChEBI" id="CHEBI:43474"/>
        <dbReference type="ChEBI" id="CHEBI:46858"/>
        <dbReference type="ChEBI" id="CHEBI:61978"/>
        <dbReference type="EC" id="3.1.3.48"/>
    </reaction>
</comment>
<dbReference type="GO" id="GO:0004725">
    <property type="term" value="F:protein tyrosine phosphatase activity"/>
    <property type="evidence" value="ECO:0007669"/>
    <property type="project" value="UniProtKB-EC"/>
</dbReference>
<feature type="active site" description="Nucleophile" evidence="8">
    <location>
        <position position="51"/>
    </location>
</feature>
<proteinExistence type="inferred from homology"/>
<evidence type="ECO:0000313" key="11">
    <source>
        <dbReference type="Proteomes" id="UP000289738"/>
    </source>
</evidence>
<feature type="active site" description="Proton donor" evidence="8">
    <location>
        <position position="53"/>
    </location>
</feature>
<evidence type="ECO:0000256" key="9">
    <source>
        <dbReference type="PIRSR" id="PIRSR628472-2"/>
    </source>
</evidence>
<dbReference type="SUPFAM" id="SSF56784">
    <property type="entry name" value="HAD-like"/>
    <property type="match status" value="1"/>
</dbReference>
<evidence type="ECO:0000256" key="4">
    <source>
        <dbReference type="ARBA" id="ARBA00022801"/>
    </source>
</evidence>